<gene>
    <name evidence="1" type="ORF">QBC34DRAFT_423574</name>
</gene>
<dbReference type="GO" id="GO:0016020">
    <property type="term" value="C:membrane"/>
    <property type="evidence" value="ECO:0007669"/>
    <property type="project" value="InterPro"/>
</dbReference>
<dbReference type="Proteomes" id="UP001321760">
    <property type="component" value="Unassembled WGS sequence"/>
</dbReference>
<dbReference type="PANTHER" id="PTHR12224">
    <property type="entry name" value="BETA-1,4-MANNOSYL-GLYCOPROTEIN BETA-1,4-N-ACETYLGLUCOSAMINYL-TRANSFERASE"/>
    <property type="match status" value="1"/>
</dbReference>
<proteinExistence type="predicted"/>
<organism evidence="1 2">
    <name type="scientific">Podospora aff. communis PSN243</name>
    <dbReference type="NCBI Taxonomy" id="3040156"/>
    <lineage>
        <taxon>Eukaryota</taxon>
        <taxon>Fungi</taxon>
        <taxon>Dikarya</taxon>
        <taxon>Ascomycota</taxon>
        <taxon>Pezizomycotina</taxon>
        <taxon>Sordariomycetes</taxon>
        <taxon>Sordariomycetidae</taxon>
        <taxon>Sordariales</taxon>
        <taxon>Podosporaceae</taxon>
        <taxon>Podospora</taxon>
    </lineage>
</organism>
<protein>
    <submittedName>
        <fullName evidence="1">Glycosyltransferase</fullName>
    </submittedName>
</protein>
<dbReference type="PANTHER" id="PTHR12224:SF0">
    <property type="entry name" value="BETA-1,4-MANNOSYL-GLYCOPROTEIN 4-BETA-N-ACETYLGLUCOSAMINYLTRANSFERASE"/>
    <property type="match status" value="1"/>
</dbReference>
<dbReference type="EMBL" id="MU865927">
    <property type="protein sequence ID" value="KAK4451576.1"/>
    <property type="molecule type" value="Genomic_DNA"/>
</dbReference>
<evidence type="ECO:0000313" key="2">
    <source>
        <dbReference type="Proteomes" id="UP001321760"/>
    </source>
</evidence>
<dbReference type="AlphaFoldDB" id="A0AAV9GV38"/>
<comment type="caution">
    <text evidence="1">The sequence shown here is derived from an EMBL/GenBank/DDBJ whole genome shotgun (WGS) entry which is preliminary data.</text>
</comment>
<dbReference type="GO" id="GO:0006044">
    <property type="term" value="P:N-acetylglucosamine metabolic process"/>
    <property type="evidence" value="ECO:0007669"/>
    <property type="project" value="TreeGrafter"/>
</dbReference>
<sequence>MILRHIRLFIAVGVVWFIVYSFRQSHPSTLRTTQPQDVCAAHRWKPFKQSPSTPPRKVYTLLMVNTELDMLEVHLNTTYHAVDHFVLVEGAQTFTGHPKPLHLKPSLSSLSSYAPKIIYHEITYPLSFRPKTPWNIEDFQRNALLTQALTGPSTPNPNDVLIVADIDEIPRPSTISLLRACAFPRRTTLFSKFYYYSFQHRHVGPEWPHPQATTYHGRATILPNDLRTNTGFFLTAWLQRGGIANAAWHCSSCFGTIEEFLTKMRSFSHVWMNGEVYRDRRRIVERVGQGKDLWDREGEVFEKVEGNEDVPGFLREGEEGRRRFGYMVERDEKGAGFKDWEGE</sequence>
<evidence type="ECO:0000313" key="1">
    <source>
        <dbReference type="EMBL" id="KAK4451576.1"/>
    </source>
</evidence>
<accession>A0AAV9GV38</accession>
<keyword evidence="2" id="KW-1185">Reference proteome</keyword>
<dbReference type="GO" id="GO:0003830">
    <property type="term" value="F:beta-1,4-mannosylglycoprotein 4-beta-N-acetylglucosaminyltransferase activity"/>
    <property type="evidence" value="ECO:0007669"/>
    <property type="project" value="InterPro"/>
</dbReference>
<dbReference type="InterPro" id="IPR006813">
    <property type="entry name" value="Glyco_trans_17"/>
</dbReference>
<reference evidence="1" key="2">
    <citation type="submission" date="2023-05" db="EMBL/GenBank/DDBJ databases">
        <authorList>
            <consortium name="Lawrence Berkeley National Laboratory"/>
            <person name="Steindorff A."/>
            <person name="Hensen N."/>
            <person name="Bonometti L."/>
            <person name="Westerberg I."/>
            <person name="Brannstrom I.O."/>
            <person name="Guillou S."/>
            <person name="Cros-Aarteil S."/>
            <person name="Calhoun S."/>
            <person name="Haridas S."/>
            <person name="Kuo A."/>
            <person name="Mondo S."/>
            <person name="Pangilinan J."/>
            <person name="Riley R."/>
            <person name="Labutti K."/>
            <person name="Andreopoulos B."/>
            <person name="Lipzen A."/>
            <person name="Chen C."/>
            <person name="Yanf M."/>
            <person name="Daum C."/>
            <person name="Ng V."/>
            <person name="Clum A."/>
            <person name="Ohm R."/>
            <person name="Martin F."/>
            <person name="Silar P."/>
            <person name="Natvig D."/>
            <person name="Lalanne C."/>
            <person name="Gautier V."/>
            <person name="Ament-Velasquez S.L."/>
            <person name="Kruys A."/>
            <person name="Hutchinson M.I."/>
            <person name="Powell A.J."/>
            <person name="Barry K."/>
            <person name="Miller A.N."/>
            <person name="Grigoriev I.V."/>
            <person name="Debuchy R."/>
            <person name="Gladieux P."/>
            <person name="Thoren M.H."/>
            <person name="Johannesson H."/>
        </authorList>
    </citation>
    <scope>NUCLEOTIDE SEQUENCE</scope>
    <source>
        <strain evidence="1">PSN243</strain>
    </source>
</reference>
<reference evidence="1" key="1">
    <citation type="journal article" date="2023" name="Mol. Phylogenet. Evol.">
        <title>Genome-scale phylogeny and comparative genomics of the fungal order Sordariales.</title>
        <authorList>
            <person name="Hensen N."/>
            <person name="Bonometti L."/>
            <person name="Westerberg I."/>
            <person name="Brannstrom I.O."/>
            <person name="Guillou S."/>
            <person name="Cros-Aarteil S."/>
            <person name="Calhoun S."/>
            <person name="Haridas S."/>
            <person name="Kuo A."/>
            <person name="Mondo S."/>
            <person name="Pangilinan J."/>
            <person name="Riley R."/>
            <person name="LaButti K."/>
            <person name="Andreopoulos B."/>
            <person name="Lipzen A."/>
            <person name="Chen C."/>
            <person name="Yan M."/>
            <person name="Daum C."/>
            <person name="Ng V."/>
            <person name="Clum A."/>
            <person name="Steindorff A."/>
            <person name="Ohm R.A."/>
            <person name="Martin F."/>
            <person name="Silar P."/>
            <person name="Natvig D.O."/>
            <person name="Lalanne C."/>
            <person name="Gautier V."/>
            <person name="Ament-Velasquez S.L."/>
            <person name="Kruys A."/>
            <person name="Hutchinson M.I."/>
            <person name="Powell A.J."/>
            <person name="Barry K."/>
            <person name="Miller A.N."/>
            <person name="Grigoriev I.V."/>
            <person name="Debuchy R."/>
            <person name="Gladieux P."/>
            <person name="Hiltunen Thoren M."/>
            <person name="Johannesson H."/>
        </authorList>
    </citation>
    <scope>NUCLEOTIDE SEQUENCE</scope>
    <source>
        <strain evidence="1">PSN243</strain>
    </source>
</reference>
<dbReference type="Pfam" id="PF04724">
    <property type="entry name" value="Glyco_transf_17"/>
    <property type="match status" value="1"/>
</dbReference>
<name>A0AAV9GV38_9PEZI</name>